<dbReference type="RefSeq" id="WP_244386904.1">
    <property type="nucleotide sequence ID" value="NZ_AP025564.1"/>
</dbReference>
<evidence type="ECO:0008006" key="5">
    <source>
        <dbReference type="Google" id="ProtNLM"/>
    </source>
</evidence>
<dbReference type="Proteomes" id="UP001320544">
    <property type="component" value="Chromosome"/>
</dbReference>
<sequence>MAQTATWAPSSAAPSTQTMPDRFGYPDTSLAPDLKSADTAQKSSAPQEAPAEQERNEEMFPNAKRAWFSYYRAHRNQVVCASVGLLLAAGFLIIGFWPTLLLAVFISAGVLYGRYKDGDRRTAATVKSIIDRLD</sequence>
<keyword evidence="2" id="KW-0812">Transmembrane</keyword>
<keyword evidence="4" id="KW-1185">Reference proteome</keyword>
<name>A0ABN6MLM4_9ACTN</name>
<accession>A0ABN6MLM4</accession>
<organism evidence="3 4">
    <name type="scientific">Raoultibacter timonensis</name>
    <dbReference type="NCBI Taxonomy" id="1907662"/>
    <lineage>
        <taxon>Bacteria</taxon>
        <taxon>Bacillati</taxon>
        <taxon>Actinomycetota</taxon>
        <taxon>Coriobacteriia</taxon>
        <taxon>Eggerthellales</taxon>
        <taxon>Eggerthellaceae</taxon>
        <taxon>Raoultibacter</taxon>
    </lineage>
</organism>
<evidence type="ECO:0000256" key="1">
    <source>
        <dbReference type="SAM" id="MobiDB-lite"/>
    </source>
</evidence>
<evidence type="ECO:0000313" key="3">
    <source>
        <dbReference type="EMBL" id="BDE97561.1"/>
    </source>
</evidence>
<dbReference type="Pfam" id="PF10031">
    <property type="entry name" value="DUF2273"/>
    <property type="match status" value="1"/>
</dbReference>
<feature type="region of interest" description="Disordered" evidence="1">
    <location>
        <begin position="1"/>
        <end position="58"/>
    </location>
</feature>
<evidence type="ECO:0000256" key="2">
    <source>
        <dbReference type="SAM" id="Phobius"/>
    </source>
</evidence>
<dbReference type="InterPro" id="IPR018730">
    <property type="entry name" value="DUF2273"/>
</dbReference>
<protein>
    <recommendedName>
        <fullName evidence="5">DUF2273 domain-containing protein</fullName>
    </recommendedName>
</protein>
<feature type="transmembrane region" description="Helical" evidence="2">
    <location>
        <begin position="85"/>
        <end position="112"/>
    </location>
</feature>
<reference evidence="3 4" key="1">
    <citation type="submission" date="2022-01" db="EMBL/GenBank/DDBJ databases">
        <title>Novel bile acid biosynthetic pathways are enriched in the microbiome of centenarians.</title>
        <authorList>
            <person name="Sato Y."/>
            <person name="Atarashi K."/>
            <person name="Plichta R.D."/>
            <person name="Arai Y."/>
            <person name="Sasajima S."/>
            <person name="Kearney M.S."/>
            <person name="Suda W."/>
            <person name="Takeshita K."/>
            <person name="Sasaki T."/>
            <person name="Okamoto S."/>
            <person name="Skelly N.A."/>
            <person name="Okamura Y."/>
            <person name="Vlamakis H."/>
            <person name="Li Y."/>
            <person name="Tanoue T."/>
            <person name="Takei H."/>
            <person name="Nittono H."/>
            <person name="Narushima S."/>
            <person name="Irie J."/>
            <person name="Itoh H."/>
            <person name="Moriya K."/>
            <person name="Sugiura Y."/>
            <person name="Suematsu M."/>
            <person name="Moritoki N."/>
            <person name="Shibata S."/>
            <person name="Littman R.D."/>
            <person name="Fischbach A.M."/>
            <person name="Uwamino Y."/>
            <person name="Inoue T."/>
            <person name="Honda A."/>
            <person name="Hattori M."/>
            <person name="Murai T."/>
            <person name="Xavier J.R."/>
            <person name="Hirose N."/>
            <person name="Honda K."/>
        </authorList>
    </citation>
    <scope>NUCLEOTIDE SEQUENCE [LARGE SCALE GENOMIC DNA]</scope>
    <source>
        <strain evidence="3 4">CE91-St30</strain>
    </source>
</reference>
<keyword evidence="2" id="KW-0472">Membrane</keyword>
<evidence type="ECO:0000313" key="4">
    <source>
        <dbReference type="Proteomes" id="UP001320544"/>
    </source>
</evidence>
<feature type="compositionally biased region" description="Low complexity" evidence="1">
    <location>
        <begin position="1"/>
        <end position="18"/>
    </location>
</feature>
<proteinExistence type="predicted"/>
<keyword evidence="2" id="KW-1133">Transmembrane helix</keyword>
<gene>
    <name evidence="3" type="ORF">CE91St30_28940</name>
</gene>
<dbReference type="EMBL" id="AP025564">
    <property type="protein sequence ID" value="BDE97561.1"/>
    <property type="molecule type" value="Genomic_DNA"/>
</dbReference>